<evidence type="ECO:0000256" key="7">
    <source>
        <dbReference type="ARBA" id="ARBA00022989"/>
    </source>
</evidence>
<dbReference type="PANTHER" id="PTHR47755:SF1">
    <property type="entry name" value="CELL DIVISION PROTEIN FTSX"/>
    <property type="match status" value="1"/>
</dbReference>
<dbReference type="PANTHER" id="PTHR47755">
    <property type="entry name" value="CELL DIVISION PROTEIN FTSX"/>
    <property type="match status" value="1"/>
</dbReference>
<evidence type="ECO:0000256" key="9">
    <source>
        <dbReference type="ARBA" id="ARBA00023306"/>
    </source>
</evidence>
<keyword evidence="8 10" id="KW-0472">Membrane</keyword>
<comment type="similarity">
    <text evidence="2 10">Belongs to the ABC-4 integral membrane protein family. FtsX subfamily.</text>
</comment>
<evidence type="ECO:0000256" key="11">
    <source>
        <dbReference type="SAM" id="Phobius"/>
    </source>
</evidence>
<dbReference type="RefSeq" id="WP_112884701.1">
    <property type="nucleotide sequence ID" value="NZ_QLUW01000005.1"/>
</dbReference>
<dbReference type="Proteomes" id="UP000249260">
    <property type="component" value="Unassembled WGS sequence"/>
</dbReference>
<dbReference type="InterPro" id="IPR004513">
    <property type="entry name" value="FtsX"/>
</dbReference>
<sequence length="305" mass="33380">MKFSTLVRHLREGVKNVVRNGWMTFASVSSIIISLFILGAFLLLAMNVNNLADQIESQVQIRVYLQLNTDDAKINELKNTIGNIPEVSKIEFVSKEKGLEALRESMGADGAELLEGYDQTNNPLPDSFTVEVFEPQKIAYAAKQIEAIGKTDESSPITSVKYGKGTVESLFKIMNAVRNIGLVIVAGLGVTAMFLISNTIKTTIVARRREIGIMKLVGATNNFIRWPFFIEGALIGCFGSVVTVVLLLVGYSRLVEVSQVELGLMMIKLVTLKDAGYTVSVLILGLGTLIGIWGSTLSVRKYLKV</sequence>
<protein>
    <recommendedName>
        <fullName evidence="3 10">Cell division protein FtsX</fullName>
    </recommendedName>
</protein>
<keyword evidence="5 10" id="KW-0132">Cell division</keyword>
<evidence type="ECO:0000256" key="8">
    <source>
        <dbReference type="ARBA" id="ARBA00023136"/>
    </source>
</evidence>
<dbReference type="AlphaFoldDB" id="A0A328TW72"/>
<evidence type="ECO:0000256" key="10">
    <source>
        <dbReference type="PIRNR" id="PIRNR003097"/>
    </source>
</evidence>
<feature type="transmembrane region" description="Helical" evidence="11">
    <location>
        <begin position="275"/>
        <end position="294"/>
    </location>
</feature>
<dbReference type="InterPro" id="IPR003838">
    <property type="entry name" value="ABC3_permease_C"/>
</dbReference>
<evidence type="ECO:0000256" key="2">
    <source>
        <dbReference type="ARBA" id="ARBA00007379"/>
    </source>
</evidence>
<evidence type="ECO:0000313" key="14">
    <source>
        <dbReference type="EMBL" id="RAP73912.1"/>
    </source>
</evidence>
<evidence type="ECO:0000256" key="6">
    <source>
        <dbReference type="ARBA" id="ARBA00022692"/>
    </source>
</evidence>
<gene>
    <name evidence="14" type="ORF">DL346_22805</name>
</gene>
<feature type="domain" description="ABC3 transporter permease C-terminal" evidence="12">
    <location>
        <begin position="183"/>
        <end position="304"/>
    </location>
</feature>
<comment type="function">
    <text evidence="10">Part of the ABC transporter FtsEX involved in asymmetric cellular division facilitating the initiation of sporulation.</text>
</comment>
<feature type="transmembrane region" description="Helical" evidence="11">
    <location>
        <begin position="21"/>
        <end position="44"/>
    </location>
</feature>
<evidence type="ECO:0000256" key="5">
    <source>
        <dbReference type="ARBA" id="ARBA00022618"/>
    </source>
</evidence>
<dbReference type="EMBL" id="QLUW01000005">
    <property type="protein sequence ID" value="RAP73912.1"/>
    <property type="molecule type" value="Genomic_DNA"/>
</dbReference>
<keyword evidence="6 11" id="KW-0812">Transmembrane</keyword>
<dbReference type="InterPro" id="IPR058204">
    <property type="entry name" value="FtsX_firmicutes-type"/>
</dbReference>
<dbReference type="InterPro" id="IPR040690">
    <property type="entry name" value="FtsX_ECD"/>
</dbReference>
<dbReference type="NCBIfam" id="NF038347">
    <property type="entry name" value="FtsX_Gpos"/>
    <property type="match status" value="1"/>
</dbReference>
<evidence type="ECO:0000259" key="12">
    <source>
        <dbReference type="Pfam" id="PF02687"/>
    </source>
</evidence>
<keyword evidence="4 10" id="KW-1003">Cell membrane</keyword>
<feature type="transmembrane region" description="Helical" evidence="11">
    <location>
        <begin position="233"/>
        <end position="255"/>
    </location>
</feature>
<evidence type="ECO:0000259" key="13">
    <source>
        <dbReference type="Pfam" id="PF18075"/>
    </source>
</evidence>
<dbReference type="GO" id="GO:0051301">
    <property type="term" value="P:cell division"/>
    <property type="evidence" value="ECO:0007669"/>
    <property type="project" value="UniProtKB-KW"/>
</dbReference>
<evidence type="ECO:0000256" key="3">
    <source>
        <dbReference type="ARBA" id="ARBA00021907"/>
    </source>
</evidence>
<dbReference type="Pfam" id="PF18075">
    <property type="entry name" value="FtsX_ECD"/>
    <property type="match status" value="1"/>
</dbReference>
<accession>A0A328TW72</accession>
<name>A0A328TW72_9BACL</name>
<dbReference type="OrthoDB" id="9812531at2"/>
<comment type="subcellular location">
    <subcellularLocation>
        <location evidence="1">Cell membrane</location>
        <topology evidence="1">Multi-pass membrane protein</topology>
    </subcellularLocation>
</comment>
<dbReference type="PIRSF" id="PIRSF003097">
    <property type="entry name" value="FtsX"/>
    <property type="match status" value="1"/>
</dbReference>
<reference evidence="14 15" key="1">
    <citation type="submission" date="2018-06" db="EMBL/GenBank/DDBJ databases">
        <title>Paenibacillus montanisoli sp. nov., isolated from mountain area soil.</title>
        <authorList>
            <person name="Wu M."/>
        </authorList>
    </citation>
    <scope>NUCLEOTIDE SEQUENCE [LARGE SCALE GENOMIC DNA]</scope>
    <source>
        <strain evidence="14 15">RA17</strain>
    </source>
</reference>
<dbReference type="Pfam" id="PF02687">
    <property type="entry name" value="FtsX"/>
    <property type="match status" value="1"/>
</dbReference>
<feature type="domain" description="FtsX extracellular" evidence="13">
    <location>
        <begin position="59"/>
        <end position="149"/>
    </location>
</feature>
<keyword evidence="15" id="KW-1185">Reference proteome</keyword>
<comment type="caution">
    <text evidence="14">The sequence shown here is derived from an EMBL/GenBank/DDBJ whole genome shotgun (WGS) entry which is preliminary data.</text>
</comment>
<dbReference type="Gene3D" id="3.30.70.3040">
    <property type="match status" value="1"/>
</dbReference>
<keyword evidence="7 11" id="KW-1133">Transmembrane helix</keyword>
<evidence type="ECO:0000256" key="1">
    <source>
        <dbReference type="ARBA" id="ARBA00004651"/>
    </source>
</evidence>
<dbReference type="GO" id="GO:0005886">
    <property type="term" value="C:plasma membrane"/>
    <property type="evidence" value="ECO:0007669"/>
    <property type="project" value="UniProtKB-SubCell"/>
</dbReference>
<evidence type="ECO:0000313" key="15">
    <source>
        <dbReference type="Proteomes" id="UP000249260"/>
    </source>
</evidence>
<organism evidence="14 15">
    <name type="scientific">Paenibacillus montanisoli</name>
    <dbReference type="NCBI Taxonomy" id="2081970"/>
    <lineage>
        <taxon>Bacteria</taxon>
        <taxon>Bacillati</taxon>
        <taxon>Bacillota</taxon>
        <taxon>Bacilli</taxon>
        <taxon>Bacillales</taxon>
        <taxon>Paenibacillaceae</taxon>
        <taxon>Paenibacillus</taxon>
    </lineage>
</organism>
<keyword evidence="9 10" id="KW-0131">Cell cycle</keyword>
<feature type="transmembrane region" description="Helical" evidence="11">
    <location>
        <begin position="180"/>
        <end position="200"/>
    </location>
</feature>
<evidence type="ECO:0000256" key="4">
    <source>
        <dbReference type="ARBA" id="ARBA00022475"/>
    </source>
</evidence>
<proteinExistence type="inferred from homology"/>